<name>F0RVZ2_SPHGB</name>
<sequence>MLLNERYSHLFTNQKVRGLIRIKNMQNNKILLVPSEDIASDIQRIRFALDLGTYEHAVLQKEYETIGLELFSIDAYIHATAEEDLAALLSEHIKQCIAQAKPMY</sequence>
<dbReference type="KEGG" id="sbu:SpiBuddy_1453"/>
<dbReference type="HOGENOM" id="CLU_2248376_0_0_12"/>
<evidence type="ECO:0000313" key="2">
    <source>
        <dbReference type="Proteomes" id="UP000008466"/>
    </source>
</evidence>
<evidence type="ECO:0000313" key="1">
    <source>
        <dbReference type="EMBL" id="ADY13278.1"/>
    </source>
</evidence>
<gene>
    <name evidence="1" type="ordered locus">SpiBuddy_1453</name>
</gene>
<dbReference type="AlphaFoldDB" id="F0RVZ2"/>
<dbReference type="EMBL" id="CP002541">
    <property type="protein sequence ID" value="ADY13278.1"/>
    <property type="molecule type" value="Genomic_DNA"/>
</dbReference>
<dbReference type="Proteomes" id="UP000008466">
    <property type="component" value="Chromosome"/>
</dbReference>
<protein>
    <submittedName>
        <fullName evidence="1">Uncharacterized protein</fullName>
    </submittedName>
</protein>
<dbReference type="STRING" id="158189.SpiBuddy_1453"/>
<proteinExistence type="predicted"/>
<accession>F0RVZ2</accession>
<dbReference type="RefSeq" id="WP_013607128.1">
    <property type="nucleotide sequence ID" value="NC_015152.1"/>
</dbReference>
<keyword evidence="2" id="KW-1185">Reference proteome</keyword>
<reference evidence="2" key="1">
    <citation type="submission" date="2011-02" db="EMBL/GenBank/DDBJ databases">
        <title>Complete sequence of Spirochaeta sp. Buddy.</title>
        <authorList>
            <person name="Lucas S."/>
            <person name="Copeland A."/>
            <person name="Lapidus A."/>
            <person name="Cheng J.-F."/>
            <person name="Goodwin L."/>
            <person name="Pitluck S."/>
            <person name="Zeytun A."/>
            <person name="Detter J.C."/>
            <person name="Han C."/>
            <person name="Tapia R."/>
            <person name="Land M."/>
            <person name="Hauser L."/>
            <person name="Kyrpides N."/>
            <person name="Ivanova N."/>
            <person name="Mikhailova N."/>
            <person name="Pagani I."/>
            <person name="Ritalahti K.M."/>
            <person name="Loeffler F.E."/>
            <person name="Woyke T."/>
        </authorList>
    </citation>
    <scope>NUCLEOTIDE SEQUENCE [LARGE SCALE GENOMIC DNA]</scope>
    <source>
        <strain evidence="2">ATCC BAA-1886 / DSM 22777 / Buddy</strain>
    </source>
</reference>
<dbReference type="OrthoDB" id="9134286at2"/>
<organism evidence="1 2">
    <name type="scientific">Sphaerochaeta globosa (strain ATCC BAA-1886 / DSM 22777 / Buddy)</name>
    <name type="common">Spirochaeta sp. (strain Buddy)</name>
    <dbReference type="NCBI Taxonomy" id="158189"/>
    <lineage>
        <taxon>Bacteria</taxon>
        <taxon>Pseudomonadati</taxon>
        <taxon>Spirochaetota</taxon>
        <taxon>Spirochaetia</taxon>
        <taxon>Spirochaetales</taxon>
        <taxon>Sphaerochaetaceae</taxon>
        <taxon>Sphaerochaeta</taxon>
    </lineage>
</organism>